<reference evidence="3 4" key="1">
    <citation type="journal article" date="2018" name="Sci. Rep.">
        <title>Genome Features and Biochemical Characteristics of a Robust, Fast Growing and Naturally Transformable Cyanobacterium Synechococcus elongatus PCC 11801 Isolated from India.</title>
        <authorList>
            <person name="Jaiswal D."/>
            <person name="Sengupta A."/>
            <person name="Sohoni S."/>
            <person name="Sengupta S."/>
            <person name="Phadnavis A.G."/>
            <person name="Pakrasi H.B."/>
            <person name="Wangikar P.P."/>
        </authorList>
    </citation>
    <scope>NUCLEOTIDE SEQUENCE [LARGE SCALE GENOMIC DNA]</scope>
    <source>
        <strain evidence="3 4">PCC 11801</strain>
    </source>
</reference>
<protein>
    <submittedName>
        <fullName evidence="3">CocE/NonD family hydrolase</fullName>
    </submittedName>
</protein>
<dbReference type="Gene3D" id="3.40.50.1820">
    <property type="entry name" value="alpha/beta hydrolase"/>
    <property type="match status" value="1"/>
</dbReference>
<evidence type="ECO:0000313" key="4">
    <source>
        <dbReference type="Proteomes" id="UP000267249"/>
    </source>
</evidence>
<dbReference type="InterPro" id="IPR008979">
    <property type="entry name" value="Galactose-bd-like_sf"/>
</dbReference>
<dbReference type="SMART" id="SM00939">
    <property type="entry name" value="PepX_C"/>
    <property type="match status" value="1"/>
</dbReference>
<evidence type="ECO:0000259" key="2">
    <source>
        <dbReference type="SMART" id="SM00939"/>
    </source>
</evidence>
<evidence type="ECO:0000313" key="3">
    <source>
        <dbReference type="EMBL" id="AZB73561.1"/>
    </source>
</evidence>
<dbReference type="Gene3D" id="2.60.120.260">
    <property type="entry name" value="Galactose-binding domain-like"/>
    <property type="match status" value="1"/>
</dbReference>
<organism evidence="3 4">
    <name type="scientific">Synechococcus elongatus PCC 11801</name>
    <dbReference type="NCBI Taxonomy" id="2219813"/>
    <lineage>
        <taxon>Bacteria</taxon>
        <taxon>Bacillati</taxon>
        <taxon>Cyanobacteriota</taxon>
        <taxon>Cyanophyceae</taxon>
        <taxon>Synechococcales</taxon>
        <taxon>Synechococcaceae</taxon>
        <taxon>Synechococcus</taxon>
    </lineage>
</organism>
<dbReference type="InterPro" id="IPR050585">
    <property type="entry name" value="Xaa-Pro_dipeptidyl-ppase/CocE"/>
</dbReference>
<dbReference type="InterPro" id="IPR005674">
    <property type="entry name" value="CocE/Ser_esterase"/>
</dbReference>
<dbReference type="NCBIfam" id="TIGR00976">
    <property type="entry name" value="CocE_NonD"/>
    <property type="match status" value="1"/>
</dbReference>
<sequence>MNPATIAPASNADRFPVRKETLSFWTRDGIRLDADLYRPQTDEPLPLLLMRQPYGRAIASTVVYAHPRWYAEQGYLVLIQDVRGCGSSTGKFELFAHEAADGAETIAWAQQLPGCNGRVGLYGFSYQGMTQLYAASVAVGAVQAIAPAMLGPDLYHHWATEGGAFRLQLSLAWALQLEGLQAQRRQDHASWQQLRAAGQQLQSEAGIQAAETLLQELAPNSFYFDWQRSPEDDYWHAIAPDLSAIDIPALHIGGWFDPYLNGTIATYQTLKQQTTAPQWLRIGPWAHLPWGRRAGAIDFGAEAISPIDELQVRWFDAWLKDQPERLADEPAIAVFEMGRNQWRSLPDWPTGTLQVWSIASDGLAAMRSDRGRLQLGVSHSPTDDLLVHDPWRPVPNLGGHNGLAAGPQERNAIEERSDILKYRSEPFASGLLICGQPRLYLICESDRPSWDLYVVLSRQTATGLWDFSQGFRRVKQVEAGAGYWVDLQPICQRLSAGDRLCLSVALAAYPAFAVNPGNGDLPTATVPVNAQVITIQVQSAGSFLELPTVAIAVSDESA</sequence>
<dbReference type="PANTHER" id="PTHR43056">
    <property type="entry name" value="PEPTIDASE S9 PROLYL OLIGOPEPTIDASE"/>
    <property type="match status" value="1"/>
</dbReference>
<dbReference type="SUPFAM" id="SSF49785">
    <property type="entry name" value="Galactose-binding domain-like"/>
    <property type="match status" value="1"/>
</dbReference>
<dbReference type="InterPro" id="IPR000383">
    <property type="entry name" value="Xaa-Pro-like_dom"/>
</dbReference>
<dbReference type="AlphaFoldDB" id="A0AAN1QQA4"/>
<feature type="domain" description="Xaa-Pro dipeptidyl-peptidase C-terminal" evidence="2">
    <location>
        <begin position="312"/>
        <end position="545"/>
    </location>
</feature>
<dbReference type="SUPFAM" id="SSF53474">
    <property type="entry name" value="alpha/beta-Hydrolases"/>
    <property type="match status" value="1"/>
</dbReference>
<dbReference type="PANTHER" id="PTHR43056:SF10">
    <property type="entry name" value="COCE_NOND FAMILY, PUTATIVE (AFU_ORTHOLOGUE AFUA_7G00600)-RELATED"/>
    <property type="match status" value="1"/>
</dbReference>
<dbReference type="RefSeq" id="WP_208674514.1">
    <property type="nucleotide sequence ID" value="NZ_CP030139.2"/>
</dbReference>
<dbReference type="Pfam" id="PF08530">
    <property type="entry name" value="PepX_C"/>
    <property type="match status" value="1"/>
</dbReference>
<gene>
    <name evidence="3" type="ORF">DOP62_13350</name>
</gene>
<dbReference type="Proteomes" id="UP000267249">
    <property type="component" value="Chromosome"/>
</dbReference>
<evidence type="ECO:0000256" key="1">
    <source>
        <dbReference type="ARBA" id="ARBA00022801"/>
    </source>
</evidence>
<dbReference type="InterPro" id="IPR029058">
    <property type="entry name" value="AB_hydrolase_fold"/>
</dbReference>
<dbReference type="Gene3D" id="1.10.3020.10">
    <property type="entry name" value="alpha-amino acid ester hydrolase ( Helical cap domain)"/>
    <property type="match status" value="1"/>
</dbReference>
<accession>A0AAN1QQA4</accession>
<keyword evidence="1 3" id="KW-0378">Hydrolase</keyword>
<name>A0AAN1QQA4_SYNEL</name>
<dbReference type="Pfam" id="PF02129">
    <property type="entry name" value="Peptidase_S15"/>
    <property type="match status" value="1"/>
</dbReference>
<dbReference type="GO" id="GO:0008239">
    <property type="term" value="F:dipeptidyl-peptidase activity"/>
    <property type="evidence" value="ECO:0007669"/>
    <property type="project" value="InterPro"/>
</dbReference>
<proteinExistence type="predicted"/>
<dbReference type="InterPro" id="IPR013736">
    <property type="entry name" value="Xaa-Pro_dipept_C"/>
</dbReference>
<dbReference type="EMBL" id="CP030139">
    <property type="protein sequence ID" value="AZB73561.1"/>
    <property type="molecule type" value="Genomic_DNA"/>
</dbReference>